<comment type="caution">
    <text evidence="1">The sequence shown here is derived from an EMBL/GenBank/DDBJ whole genome shotgun (WGS) entry which is preliminary data.</text>
</comment>
<evidence type="ECO:0000313" key="1">
    <source>
        <dbReference type="EMBL" id="MFK2826686.1"/>
    </source>
</evidence>
<reference evidence="1 2" key="1">
    <citation type="submission" date="2023-07" db="EMBL/GenBank/DDBJ databases">
        <title>Bacillus lucianemedeirus sp. nov, a new species isolated from an immunobiological production facility.</title>
        <authorList>
            <person name="Costa L.V."/>
            <person name="Miranda R.V.S.L."/>
            <person name="Brandao M.L.L."/>
            <person name="Reis C.M.F."/>
            <person name="Frazao A.M."/>
            <person name="Cruz F.V."/>
            <person name="Baio P.V.P."/>
            <person name="Veras J.F.C."/>
            <person name="Ramos J.N."/>
            <person name="Vieira V."/>
        </authorList>
    </citation>
    <scope>NUCLEOTIDE SEQUENCE [LARGE SCALE GENOMIC DNA]</scope>
    <source>
        <strain evidence="1 2">B190/17</strain>
    </source>
</reference>
<proteinExistence type="predicted"/>
<organism evidence="1 2">
    <name type="scientific">Bacillus lumedeiriae</name>
    <dbReference type="NCBI Taxonomy" id="3058829"/>
    <lineage>
        <taxon>Bacteria</taxon>
        <taxon>Bacillati</taxon>
        <taxon>Bacillota</taxon>
        <taxon>Bacilli</taxon>
        <taxon>Bacillales</taxon>
        <taxon>Bacillaceae</taxon>
        <taxon>Bacillus</taxon>
    </lineage>
</organism>
<sequence length="50" mass="5818">MWVITVHSKSNVKLFEYDTEQEARGAFEKMAGYKILTEVVYFNDLCLVEA</sequence>
<name>A0ABW8IDE5_9BACI</name>
<dbReference type="Proteomes" id="UP001619911">
    <property type="component" value="Unassembled WGS sequence"/>
</dbReference>
<accession>A0ABW8IDE5</accession>
<evidence type="ECO:0000313" key="2">
    <source>
        <dbReference type="Proteomes" id="UP001619911"/>
    </source>
</evidence>
<protein>
    <recommendedName>
        <fullName evidence="3">Phage protein</fullName>
    </recommendedName>
</protein>
<dbReference type="EMBL" id="JAUIYO010000013">
    <property type="protein sequence ID" value="MFK2826686.1"/>
    <property type="molecule type" value="Genomic_DNA"/>
</dbReference>
<evidence type="ECO:0008006" key="3">
    <source>
        <dbReference type="Google" id="ProtNLM"/>
    </source>
</evidence>
<dbReference type="RefSeq" id="WP_404318242.1">
    <property type="nucleotide sequence ID" value="NZ_JAUIYO010000013.1"/>
</dbReference>
<gene>
    <name evidence="1" type="ORF">QYG89_13600</name>
</gene>
<keyword evidence="2" id="KW-1185">Reference proteome</keyword>